<dbReference type="Gene3D" id="3.30.560.10">
    <property type="entry name" value="Glucose Oxidase, domain 3"/>
    <property type="match status" value="1"/>
</dbReference>
<evidence type="ECO:0000256" key="4">
    <source>
        <dbReference type="SAM" id="Phobius"/>
    </source>
</evidence>
<keyword evidence="3" id="KW-0285">Flavoprotein</keyword>
<comment type="cofactor">
    <cofactor evidence="2">
        <name>FAD</name>
        <dbReference type="ChEBI" id="CHEBI:57692"/>
    </cofactor>
</comment>
<evidence type="ECO:0000259" key="6">
    <source>
        <dbReference type="PROSITE" id="PS00624"/>
    </source>
</evidence>
<accession>A0AAV8Y4E5</accession>
<keyword evidence="2 3" id="KW-0274">FAD</keyword>
<evidence type="ECO:0000313" key="7">
    <source>
        <dbReference type="EMBL" id="KAJ8945741.1"/>
    </source>
</evidence>
<dbReference type="PANTHER" id="PTHR11552:SF154">
    <property type="entry name" value="FI04917P"/>
    <property type="match status" value="1"/>
</dbReference>
<dbReference type="SUPFAM" id="SSF51905">
    <property type="entry name" value="FAD/NAD(P)-binding domain"/>
    <property type="match status" value="1"/>
</dbReference>
<evidence type="ECO:0000313" key="8">
    <source>
        <dbReference type="Proteomes" id="UP001162162"/>
    </source>
</evidence>
<organism evidence="7 8">
    <name type="scientific">Aromia moschata</name>
    <dbReference type="NCBI Taxonomy" id="1265417"/>
    <lineage>
        <taxon>Eukaryota</taxon>
        <taxon>Metazoa</taxon>
        <taxon>Ecdysozoa</taxon>
        <taxon>Arthropoda</taxon>
        <taxon>Hexapoda</taxon>
        <taxon>Insecta</taxon>
        <taxon>Pterygota</taxon>
        <taxon>Neoptera</taxon>
        <taxon>Endopterygota</taxon>
        <taxon>Coleoptera</taxon>
        <taxon>Polyphaga</taxon>
        <taxon>Cucujiformia</taxon>
        <taxon>Chrysomeloidea</taxon>
        <taxon>Cerambycidae</taxon>
        <taxon>Cerambycinae</taxon>
        <taxon>Callichromatini</taxon>
        <taxon>Aromia</taxon>
    </lineage>
</organism>
<evidence type="ECO:0000259" key="5">
    <source>
        <dbReference type="PROSITE" id="PS00623"/>
    </source>
</evidence>
<dbReference type="Pfam" id="PF00732">
    <property type="entry name" value="GMC_oxred_N"/>
    <property type="match status" value="1"/>
</dbReference>
<feature type="transmembrane region" description="Helical" evidence="4">
    <location>
        <begin position="36"/>
        <end position="59"/>
    </location>
</feature>
<dbReference type="PANTHER" id="PTHR11552">
    <property type="entry name" value="GLUCOSE-METHANOL-CHOLINE GMC OXIDOREDUCTASE"/>
    <property type="match status" value="1"/>
</dbReference>
<keyword evidence="4" id="KW-0812">Transmembrane</keyword>
<dbReference type="Gene3D" id="3.50.50.60">
    <property type="entry name" value="FAD/NAD(P)-binding domain"/>
    <property type="match status" value="1"/>
</dbReference>
<feature type="transmembrane region" description="Helical" evidence="4">
    <location>
        <begin position="66"/>
        <end position="89"/>
    </location>
</feature>
<keyword evidence="4" id="KW-1133">Transmembrane helix</keyword>
<feature type="domain" description="Glucose-methanol-choline oxidoreductase N-terminal" evidence="6">
    <location>
        <begin position="316"/>
        <end position="330"/>
    </location>
</feature>
<reference evidence="7" key="1">
    <citation type="journal article" date="2023" name="Insect Mol. Biol.">
        <title>Genome sequencing provides insights into the evolution of gene families encoding plant cell wall-degrading enzymes in longhorned beetles.</title>
        <authorList>
            <person name="Shin N.R."/>
            <person name="Okamura Y."/>
            <person name="Kirsch R."/>
            <person name="Pauchet Y."/>
        </authorList>
    </citation>
    <scope>NUCLEOTIDE SEQUENCE</scope>
    <source>
        <strain evidence="7">AMC_N1</strain>
    </source>
</reference>
<dbReference type="PIRSF" id="PIRSF000137">
    <property type="entry name" value="Alcohol_oxidase"/>
    <property type="match status" value="1"/>
</dbReference>
<gene>
    <name evidence="7" type="ORF">NQ318_012063</name>
</gene>
<dbReference type="Pfam" id="PF05199">
    <property type="entry name" value="GMC_oxred_C"/>
    <property type="match status" value="1"/>
</dbReference>
<comment type="caution">
    <text evidence="7">The sequence shown here is derived from an EMBL/GenBank/DDBJ whole genome shotgun (WGS) entry which is preliminary data.</text>
</comment>
<evidence type="ECO:0000256" key="2">
    <source>
        <dbReference type="PIRSR" id="PIRSR000137-2"/>
    </source>
</evidence>
<dbReference type="InterPro" id="IPR012132">
    <property type="entry name" value="GMC_OxRdtase"/>
</dbReference>
<keyword evidence="8" id="KW-1185">Reference proteome</keyword>
<dbReference type="SUPFAM" id="SSF54373">
    <property type="entry name" value="FAD-linked reductases, C-terminal domain"/>
    <property type="match status" value="1"/>
</dbReference>
<dbReference type="InterPro" id="IPR000172">
    <property type="entry name" value="GMC_OxRdtase_N"/>
</dbReference>
<evidence type="ECO:0000256" key="1">
    <source>
        <dbReference type="ARBA" id="ARBA00010790"/>
    </source>
</evidence>
<dbReference type="EMBL" id="JAPWTK010000210">
    <property type="protein sequence ID" value="KAJ8945741.1"/>
    <property type="molecule type" value="Genomic_DNA"/>
</dbReference>
<feature type="binding site" evidence="2">
    <location>
        <position position="141"/>
    </location>
    <ligand>
        <name>FAD</name>
        <dbReference type="ChEBI" id="CHEBI:57692"/>
    </ligand>
</feature>
<dbReference type="PROSITE" id="PS00623">
    <property type="entry name" value="GMC_OXRED_1"/>
    <property type="match status" value="1"/>
</dbReference>
<dbReference type="GO" id="GO:0050660">
    <property type="term" value="F:flavin adenine dinucleotide binding"/>
    <property type="evidence" value="ECO:0007669"/>
    <property type="project" value="InterPro"/>
</dbReference>
<feature type="binding site" evidence="2">
    <location>
        <position position="279"/>
    </location>
    <ligand>
        <name>FAD</name>
        <dbReference type="ChEBI" id="CHEBI:57692"/>
    </ligand>
</feature>
<dbReference type="PROSITE" id="PS00624">
    <property type="entry name" value="GMC_OXRED_2"/>
    <property type="match status" value="1"/>
</dbReference>
<dbReference type="AlphaFoldDB" id="A0AAV8Y4E5"/>
<name>A0AAV8Y4E5_9CUCU</name>
<feature type="domain" description="Glucose-methanol-choline oxidoreductase N-terminal" evidence="5">
    <location>
        <begin position="139"/>
        <end position="162"/>
    </location>
</feature>
<dbReference type="InterPro" id="IPR036188">
    <property type="entry name" value="FAD/NAD-bd_sf"/>
</dbReference>
<keyword evidence="4" id="KW-0472">Membrane</keyword>
<evidence type="ECO:0000256" key="3">
    <source>
        <dbReference type="RuleBase" id="RU003968"/>
    </source>
</evidence>
<proteinExistence type="inferred from homology"/>
<dbReference type="InterPro" id="IPR007867">
    <property type="entry name" value="GMC_OxRtase_C"/>
</dbReference>
<comment type="similarity">
    <text evidence="1 3">Belongs to the GMC oxidoreductase family.</text>
</comment>
<sequence length="644" mass="72079">MDNPLTPDERLQVSLDFFGLDIKQSVSGSGSVGSELVGLGFVSLEFVGSDFVGLGFVGLRFVDLGIVVLGFVGLWIWDLCVCGFGVLLIEAGDEEPEVIDIPSYALMTQQSSIDWNFRTQPQEKSCLRRPDKRCNWPRGKVVGGSSSMNLMIYLRGGPKDYNEWERLGNRGWSYEKVLPYFKKSEHNNNFDKVDPNYHGKDGEMSIEFFPYQDQNVYAILQSYRELGLDVFDQNTERQVGASLMQHYARDGERVTANSAFLRPIRGQRKNLYVLTNAFVTKVLVNPQSKTAYGVEFHRDGKFVKVYARKEVILSAGTIGSPKILMLSGIGPLDELHKFDIKVIQGLSVGTNLHDHVSADGPIIALTNRSSTLATSQQRTLDIHRFKLLRRGPLSSTSTIQVNSFIQTSFEKDEDRPDVQFSIEPTVVQDYYTDPALTARANVRPLAYYDGFMIRPVLLAPRSRGYILLNSTDPVFGDPLIYPNTFFEDEDLQILIEATQKISNLVDMAPLRSLGARLITLPVPGCETFQFGSNEYWRCVMTLYTSTLYHPVGTCKMGSKYDKDAVIDPLTLGVHGVKRLRVIDASVMPIVTRANTNAATVMIAERGADFIKRDWISGYAGNSEGVEEEKTDYADFDAFFGDLFG</sequence>
<dbReference type="GO" id="GO:0016614">
    <property type="term" value="F:oxidoreductase activity, acting on CH-OH group of donors"/>
    <property type="evidence" value="ECO:0007669"/>
    <property type="project" value="InterPro"/>
</dbReference>
<protein>
    <recommendedName>
        <fullName evidence="5 6">Glucose-methanol-choline oxidoreductase N-terminal domain-containing protein</fullName>
    </recommendedName>
</protein>
<dbReference type="Proteomes" id="UP001162162">
    <property type="component" value="Unassembled WGS sequence"/>
</dbReference>